<sequence>MSAQASCGAAEGAEMGGQGAKAEAKAGSERRRYELFVRRGTSGFVLKQSVEGVGLDGDLLFWSTPQGEVARPLSEISGVHLSTGHIPRHGDFGACSIAFVGAPPLIVSSNTAYGYADEARNRIYRAFLEDLHATLAARMPGKVRYSSGVSEARFAFIQVMLIVMGLLMVALPVVLLAMTGELSMLWVIFVGVGFVWGYFGWVQKNAPRTYEPDRIPPELMP</sequence>
<evidence type="ECO:0000313" key="4">
    <source>
        <dbReference type="Proteomes" id="UP001254257"/>
    </source>
</evidence>
<gene>
    <name evidence="3" type="ORF">RKE40_13270</name>
</gene>
<name>A0ABU3S833_9HYPH</name>
<accession>A0ABU3S833</accession>
<protein>
    <submittedName>
        <fullName evidence="3">Uncharacterized protein</fullName>
    </submittedName>
</protein>
<proteinExistence type="predicted"/>
<dbReference type="RefSeq" id="WP_316018707.1">
    <property type="nucleotide sequence ID" value="NZ_JAWDID010000017.1"/>
</dbReference>
<keyword evidence="2" id="KW-0812">Transmembrane</keyword>
<dbReference type="Proteomes" id="UP001254257">
    <property type="component" value="Unassembled WGS sequence"/>
</dbReference>
<reference evidence="3 4" key="1">
    <citation type="submission" date="2023-09" db="EMBL/GenBank/DDBJ databases">
        <title>Whole genome shotgun sequencing (WGS) of Bosea sp. ZW T0_25, isolated from stored onions (Allium cepa).</title>
        <authorList>
            <person name="Stoll D.A."/>
            <person name="Huch M."/>
        </authorList>
    </citation>
    <scope>NUCLEOTIDE SEQUENCE [LARGE SCALE GENOMIC DNA]</scope>
    <source>
        <strain evidence="3 4">ZW T0_25</strain>
    </source>
</reference>
<comment type="caution">
    <text evidence="3">The sequence shown here is derived from an EMBL/GenBank/DDBJ whole genome shotgun (WGS) entry which is preliminary data.</text>
</comment>
<dbReference type="EMBL" id="JAWDID010000017">
    <property type="protein sequence ID" value="MDU0340866.1"/>
    <property type="molecule type" value="Genomic_DNA"/>
</dbReference>
<evidence type="ECO:0000256" key="1">
    <source>
        <dbReference type="SAM" id="MobiDB-lite"/>
    </source>
</evidence>
<feature type="region of interest" description="Disordered" evidence="1">
    <location>
        <begin position="1"/>
        <end position="24"/>
    </location>
</feature>
<feature type="compositionally biased region" description="Low complexity" evidence="1">
    <location>
        <begin position="1"/>
        <end position="13"/>
    </location>
</feature>
<evidence type="ECO:0000313" key="3">
    <source>
        <dbReference type="EMBL" id="MDU0340866.1"/>
    </source>
</evidence>
<keyword evidence="2" id="KW-1133">Transmembrane helix</keyword>
<organism evidence="3 4">
    <name type="scientific">Bosea rubneri</name>
    <dbReference type="NCBI Taxonomy" id="3075434"/>
    <lineage>
        <taxon>Bacteria</taxon>
        <taxon>Pseudomonadati</taxon>
        <taxon>Pseudomonadota</taxon>
        <taxon>Alphaproteobacteria</taxon>
        <taxon>Hyphomicrobiales</taxon>
        <taxon>Boseaceae</taxon>
        <taxon>Bosea</taxon>
    </lineage>
</organism>
<feature type="transmembrane region" description="Helical" evidence="2">
    <location>
        <begin position="154"/>
        <end position="178"/>
    </location>
</feature>
<evidence type="ECO:0000256" key="2">
    <source>
        <dbReference type="SAM" id="Phobius"/>
    </source>
</evidence>
<keyword evidence="2" id="KW-0472">Membrane</keyword>
<feature type="transmembrane region" description="Helical" evidence="2">
    <location>
        <begin position="184"/>
        <end position="202"/>
    </location>
</feature>
<keyword evidence="4" id="KW-1185">Reference proteome</keyword>